<keyword evidence="2" id="KW-1185">Reference proteome</keyword>
<gene>
    <name evidence="1" type="ORF">PFLUV_G00061890</name>
</gene>
<protein>
    <submittedName>
        <fullName evidence="1">Uncharacterized protein</fullName>
    </submittedName>
</protein>
<reference evidence="1 2" key="1">
    <citation type="submission" date="2019-06" db="EMBL/GenBank/DDBJ databases">
        <title>A chromosome-scale genome assembly of the European perch, Perca fluviatilis.</title>
        <authorList>
            <person name="Roques C."/>
            <person name="Zahm M."/>
            <person name="Cabau C."/>
            <person name="Klopp C."/>
            <person name="Bouchez O."/>
            <person name="Donnadieu C."/>
            <person name="Kuhl H."/>
            <person name="Gislard M."/>
            <person name="Guendouz S."/>
            <person name="Journot L."/>
            <person name="Haffray P."/>
            <person name="Bestin A."/>
            <person name="Morvezen R."/>
            <person name="Feron R."/>
            <person name="Wen M."/>
            <person name="Jouanno E."/>
            <person name="Herpin A."/>
            <person name="Schartl M."/>
            <person name="Postlethwait J."/>
            <person name="Schaerlinger B."/>
            <person name="Chardard D."/>
            <person name="Lecocq T."/>
            <person name="Poncet C."/>
            <person name="Jaffrelo L."/>
            <person name="Lampietro C."/>
            <person name="Guiguen Y."/>
        </authorList>
    </citation>
    <scope>NUCLEOTIDE SEQUENCE [LARGE SCALE GENOMIC DNA]</scope>
    <source>
        <tissue evidence="1">Blood</tissue>
    </source>
</reference>
<evidence type="ECO:0000313" key="2">
    <source>
        <dbReference type="Proteomes" id="UP000465112"/>
    </source>
</evidence>
<accession>A0A6A5FFX3</accession>
<name>A0A6A5FFX3_PERFL</name>
<dbReference type="EMBL" id="VHII01000005">
    <property type="protein sequence ID" value="KAF1390809.1"/>
    <property type="molecule type" value="Genomic_DNA"/>
</dbReference>
<dbReference type="Proteomes" id="UP000465112">
    <property type="component" value="Chromosome 5"/>
</dbReference>
<sequence length="157" mass="18053">MLLERCDDQRLFRGLIFFDSSRAGRPVRQTERQIAGRQAGRAAEYQVHLAAAESLAQQRGEQWLLGMPMRYPDSRFALMNVGGKKLLFTEKQSETLFITLPYSLCPRSHHRLHRKQQVYSLTSMLQKELRPVTTPQYCIHIPTRLPNFTPGLQGTAP</sequence>
<evidence type="ECO:0000313" key="1">
    <source>
        <dbReference type="EMBL" id="KAF1390809.1"/>
    </source>
</evidence>
<organism evidence="1 2">
    <name type="scientific">Perca fluviatilis</name>
    <name type="common">European perch</name>
    <dbReference type="NCBI Taxonomy" id="8168"/>
    <lineage>
        <taxon>Eukaryota</taxon>
        <taxon>Metazoa</taxon>
        <taxon>Chordata</taxon>
        <taxon>Craniata</taxon>
        <taxon>Vertebrata</taxon>
        <taxon>Euteleostomi</taxon>
        <taxon>Actinopterygii</taxon>
        <taxon>Neopterygii</taxon>
        <taxon>Teleostei</taxon>
        <taxon>Neoteleostei</taxon>
        <taxon>Acanthomorphata</taxon>
        <taxon>Eupercaria</taxon>
        <taxon>Perciformes</taxon>
        <taxon>Percoidei</taxon>
        <taxon>Percidae</taxon>
        <taxon>Percinae</taxon>
        <taxon>Perca</taxon>
    </lineage>
</organism>
<comment type="caution">
    <text evidence="1">The sequence shown here is derived from an EMBL/GenBank/DDBJ whole genome shotgun (WGS) entry which is preliminary data.</text>
</comment>
<dbReference type="AlphaFoldDB" id="A0A6A5FFX3"/>
<proteinExistence type="predicted"/>